<gene>
    <name evidence="7" type="ORF">DOO78_04575</name>
</gene>
<dbReference type="InterPro" id="IPR007197">
    <property type="entry name" value="rSAM"/>
</dbReference>
<comment type="caution">
    <text evidence="7">The sequence shown here is derived from an EMBL/GenBank/DDBJ whole genome shotgun (WGS) entry which is preliminary data.</text>
</comment>
<keyword evidence="2" id="KW-0949">S-adenosyl-L-methionine</keyword>
<dbReference type="Proteomes" id="UP000249065">
    <property type="component" value="Unassembled WGS sequence"/>
</dbReference>
<dbReference type="OrthoDB" id="9792276at2"/>
<dbReference type="Pfam" id="PF04055">
    <property type="entry name" value="Radical_SAM"/>
    <property type="match status" value="1"/>
</dbReference>
<keyword evidence="4" id="KW-0408">Iron</keyword>
<evidence type="ECO:0000256" key="2">
    <source>
        <dbReference type="ARBA" id="ARBA00022691"/>
    </source>
</evidence>
<evidence type="ECO:0000256" key="5">
    <source>
        <dbReference type="ARBA" id="ARBA00023014"/>
    </source>
</evidence>
<evidence type="ECO:0000256" key="4">
    <source>
        <dbReference type="ARBA" id="ARBA00023004"/>
    </source>
</evidence>
<keyword evidence="3" id="KW-0479">Metal-binding</keyword>
<dbReference type="InterPro" id="IPR013785">
    <property type="entry name" value="Aldolase_TIM"/>
</dbReference>
<proteinExistence type="predicted"/>
<evidence type="ECO:0000259" key="6">
    <source>
        <dbReference type="PROSITE" id="PS51918"/>
    </source>
</evidence>
<comment type="cofactor">
    <cofactor evidence="1">
        <name>[4Fe-4S] cluster</name>
        <dbReference type="ChEBI" id="CHEBI:49883"/>
    </cofactor>
</comment>
<dbReference type="InterPro" id="IPR058240">
    <property type="entry name" value="rSAM_sf"/>
</dbReference>
<dbReference type="InterPro" id="IPR006638">
    <property type="entry name" value="Elp3/MiaA/NifB-like_rSAM"/>
</dbReference>
<dbReference type="AlphaFoldDB" id="A0A327MBM1"/>
<dbReference type="SFLD" id="SFLDG01067">
    <property type="entry name" value="SPASM/twitch_domain_containing"/>
    <property type="match status" value="1"/>
</dbReference>
<dbReference type="InterPro" id="IPR050377">
    <property type="entry name" value="Radical_SAM_PqqE_MftC-like"/>
</dbReference>
<dbReference type="PROSITE" id="PS51918">
    <property type="entry name" value="RADICAL_SAM"/>
    <property type="match status" value="1"/>
</dbReference>
<dbReference type="GO" id="GO:0003824">
    <property type="term" value="F:catalytic activity"/>
    <property type="evidence" value="ECO:0007669"/>
    <property type="project" value="InterPro"/>
</dbReference>
<dbReference type="GO" id="GO:0046872">
    <property type="term" value="F:metal ion binding"/>
    <property type="evidence" value="ECO:0007669"/>
    <property type="project" value="UniProtKB-KW"/>
</dbReference>
<evidence type="ECO:0000313" key="8">
    <source>
        <dbReference type="Proteomes" id="UP000249065"/>
    </source>
</evidence>
<evidence type="ECO:0000256" key="3">
    <source>
        <dbReference type="ARBA" id="ARBA00022723"/>
    </source>
</evidence>
<protein>
    <submittedName>
        <fullName evidence="7">Radical SAM protein</fullName>
    </submittedName>
</protein>
<dbReference type="EMBL" id="QLIX01000002">
    <property type="protein sequence ID" value="RAI60350.1"/>
    <property type="molecule type" value="Genomic_DNA"/>
</dbReference>
<dbReference type="SMART" id="SM00729">
    <property type="entry name" value="Elp3"/>
    <property type="match status" value="1"/>
</dbReference>
<dbReference type="Gene3D" id="3.20.20.70">
    <property type="entry name" value="Aldolase class I"/>
    <property type="match status" value="1"/>
</dbReference>
<name>A0A327MBM1_9PROT</name>
<evidence type="ECO:0000313" key="7">
    <source>
        <dbReference type="EMBL" id="RAI60350.1"/>
    </source>
</evidence>
<dbReference type="PANTHER" id="PTHR11228:SF7">
    <property type="entry name" value="PQQA PEPTIDE CYCLASE"/>
    <property type="match status" value="1"/>
</dbReference>
<organism evidence="7 8">
    <name type="scientific">Roseicella frigidaeris</name>
    <dbReference type="NCBI Taxonomy" id="2230885"/>
    <lineage>
        <taxon>Bacteria</taxon>
        <taxon>Pseudomonadati</taxon>
        <taxon>Pseudomonadota</taxon>
        <taxon>Alphaproteobacteria</taxon>
        <taxon>Acetobacterales</taxon>
        <taxon>Roseomonadaceae</taxon>
        <taxon>Roseicella</taxon>
    </lineage>
</organism>
<dbReference type="PANTHER" id="PTHR11228">
    <property type="entry name" value="RADICAL SAM DOMAIN PROTEIN"/>
    <property type="match status" value="1"/>
</dbReference>
<dbReference type="CDD" id="cd01335">
    <property type="entry name" value="Radical_SAM"/>
    <property type="match status" value="1"/>
</dbReference>
<dbReference type="GO" id="GO:0051536">
    <property type="term" value="F:iron-sulfur cluster binding"/>
    <property type="evidence" value="ECO:0007669"/>
    <property type="project" value="UniProtKB-KW"/>
</dbReference>
<sequence>MASARSGFMDLLRLVPRGGPAICNVSVTNLCNATCDFCNFAHDKGFVTHRRSLDAARFEAALGRLREQAGVRFVTFMGGEPLLHPKILDMVRTATAMGVQPTLVTNGWLLPPKAEALAEAGITTLFISIDAAEAEVHEKNRGLKGVCKRIREATGILQARGVTVIASVAMTRLVKDYDALARFVQSLGFSAITFSYPRKAALGSNSLVWSEDSDLVDMSKEELLAAFDGAEAARAIIPVHNPRAGIADMRRRLSGQGERFVCHAGYKYFYMDWNYDLWRCEDWATPLSSVWDFTPEKMVRDGCQACTTDCYRDASIMLHFPVAIGDAFARMREGRPFKALAALADRRNAGSVGAVIGHGSRLARLAGAG</sequence>
<accession>A0A327MBM1</accession>
<evidence type="ECO:0000256" key="1">
    <source>
        <dbReference type="ARBA" id="ARBA00001966"/>
    </source>
</evidence>
<feature type="domain" description="Radical SAM core" evidence="6">
    <location>
        <begin position="17"/>
        <end position="247"/>
    </location>
</feature>
<reference evidence="8" key="1">
    <citation type="submission" date="2018-06" db="EMBL/GenBank/DDBJ databases">
        <authorList>
            <person name="Khan S.A."/>
        </authorList>
    </citation>
    <scope>NUCLEOTIDE SEQUENCE [LARGE SCALE GENOMIC DNA]</scope>
    <source>
        <strain evidence="8">DB-1506</strain>
    </source>
</reference>
<keyword evidence="5" id="KW-0411">Iron-sulfur</keyword>
<keyword evidence="8" id="KW-1185">Reference proteome</keyword>
<dbReference type="SFLD" id="SFLDS00029">
    <property type="entry name" value="Radical_SAM"/>
    <property type="match status" value="1"/>
</dbReference>
<dbReference type="SUPFAM" id="SSF102114">
    <property type="entry name" value="Radical SAM enzymes"/>
    <property type="match status" value="1"/>
</dbReference>